<sequence>MVMHRKSAPLIMLWMLLLPLATLHARPKDSGPYSATRAYYQRLITPAKPDIAGLRLFFTLMPKGGDIHQHFTGSLYAENYLEWIQREGCWISKSDYSVITPKDTDRLKDTVSVKNLRSNRAMSSDFFTHWSDKDYANHYHDQLPPDAQFFNTFIYFSKIFNSNRNYYREGLLKLKERAKNENVQYLETMFVSPGYQKSDPVFDSRARSGVINIDNKDFRTLLDSFLLGVTRDTLFNDRVHQYRELVESSRKGVDDENFILRFQSYVSRNSPPSVFFSGLYTAFYEADKVNGVVGVNIVSAENDPVALGDYRLHMQMFRYLKEKYPHIRTSMHAGELASGMVPPEELKYHIAEAVSVAGAARIGHGVDIAYETGALSTLMRMKEDRIPVEINLTSNEFILGIKDEAHPVRLYTGSGVPVVISSDDPGVSRNSLTEEYVLLASRYRYSYDEVKQFAANSIIYSFLKKDEKERALLLLQKKFTEFEGRIADFARRK</sequence>
<dbReference type="Gene3D" id="3.20.20.140">
    <property type="entry name" value="Metal-dependent hydrolases"/>
    <property type="match status" value="1"/>
</dbReference>
<feature type="domain" description="Adenosine deaminase" evidence="8">
    <location>
        <begin position="290"/>
        <end position="472"/>
    </location>
</feature>
<name>Q0YRQ4_9CHLB</name>
<dbReference type="PANTHER" id="PTHR11409">
    <property type="entry name" value="ADENOSINE DEAMINASE"/>
    <property type="match status" value="1"/>
</dbReference>
<proteinExistence type="inferred from homology"/>
<evidence type="ECO:0000256" key="1">
    <source>
        <dbReference type="ARBA" id="ARBA00001947"/>
    </source>
</evidence>
<accession>Q0YRQ4</accession>
<gene>
    <name evidence="9" type="ORF">CferDRAFT_0933</name>
</gene>
<comment type="similarity">
    <text evidence="2">Belongs to the metallo-dependent hydrolases superfamily. Adenosine and AMP deaminases family.</text>
</comment>
<dbReference type="Pfam" id="PF00962">
    <property type="entry name" value="A_deaminase"/>
    <property type="match status" value="1"/>
</dbReference>
<organism evidence="9 10">
    <name type="scientific">Chlorobium ferrooxidans DSM 13031</name>
    <dbReference type="NCBI Taxonomy" id="377431"/>
    <lineage>
        <taxon>Bacteria</taxon>
        <taxon>Pseudomonadati</taxon>
        <taxon>Chlorobiota</taxon>
        <taxon>Chlorobiia</taxon>
        <taxon>Chlorobiales</taxon>
        <taxon>Chlorobiaceae</taxon>
        <taxon>Chlorobium/Pelodictyon group</taxon>
        <taxon>Chlorobium</taxon>
    </lineage>
</organism>
<keyword evidence="6" id="KW-0862">Zinc</keyword>
<keyword evidence="7" id="KW-0732">Signal</keyword>
<evidence type="ECO:0000256" key="2">
    <source>
        <dbReference type="ARBA" id="ARBA00006676"/>
    </source>
</evidence>
<dbReference type="EC" id="3.5.4.4" evidence="3"/>
<dbReference type="GO" id="GO:0005829">
    <property type="term" value="C:cytosol"/>
    <property type="evidence" value="ECO:0007669"/>
    <property type="project" value="TreeGrafter"/>
</dbReference>
<comment type="cofactor">
    <cofactor evidence="1">
        <name>Zn(2+)</name>
        <dbReference type="ChEBI" id="CHEBI:29105"/>
    </cofactor>
</comment>
<evidence type="ECO:0000256" key="5">
    <source>
        <dbReference type="ARBA" id="ARBA00022801"/>
    </source>
</evidence>
<evidence type="ECO:0000256" key="7">
    <source>
        <dbReference type="SAM" id="SignalP"/>
    </source>
</evidence>
<dbReference type="GO" id="GO:0046103">
    <property type="term" value="P:inosine biosynthetic process"/>
    <property type="evidence" value="ECO:0007669"/>
    <property type="project" value="TreeGrafter"/>
</dbReference>
<dbReference type="InterPro" id="IPR001365">
    <property type="entry name" value="A_deaminase_dom"/>
</dbReference>
<keyword evidence="5" id="KW-0378">Hydrolase</keyword>
<dbReference type="AlphaFoldDB" id="Q0YRQ4"/>
<feature type="signal peptide" evidence="7">
    <location>
        <begin position="1"/>
        <end position="25"/>
    </location>
</feature>
<protein>
    <recommendedName>
        <fullName evidence="3">adenosine deaminase</fullName>
        <ecNumber evidence="3">3.5.4.4</ecNumber>
    </recommendedName>
</protein>
<dbReference type="PANTHER" id="PTHR11409:SF43">
    <property type="entry name" value="ADENOSINE DEAMINASE"/>
    <property type="match status" value="1"/>
</dbReference>
<reference evidence="9 10" key="1">
    <citation type="submission" date="2006-07" db="EMBL/GenBank/DDBJ databases">
        <title>Annotation of the draft genome assembly of Chlorobium ferroxidans DSM 13031.</title>
        <authorList>
            <consortium name="US DOE Joint Genome Institute (JGI-ORNL)"/>
            <person name="Larimer F."/>
            <person name="Land M."/>
            <person name="Hauser L."/>
        </authorList>
    </citation>
    <scope>NUCLEOTIDE SEQUENCE [LARGE SCALE GENOMIC DNA]</scope>
    <source>
        <strain evidence="9 10">DSM 13031</strain>
    </source>
</reference>
<dbReference type="InterPro" id="IPR032466">
    <property type="entry name" value="Metal_Hydrolase"/>
</dbReference>
<evidence type="ECO:0000256" key="6">
    <source>
        <dbReference type="ARBA" id="ARBA00022833"/>
    </source>
</evidence>
<evidence type="ECO:0000313" key="9">
    <source>
        <dbReference type="EMBL" id="EAT58959.1"/>
    </source>
</evidence>
<dbReference type="InterPro" id="IPR006330">
    <property type="entry name" value="Ado/ade_deaminase"/>
</dbReference>
<feature type="chain" id="PRO_5004179239" description="adenosine deaminase" evidence="7">
    <location>
        <begin position="26"/>
        <end position="493"/>
    </location>
</feature>
<dbReference type="GO" id="GO:0043103">
    <property type="term" value="P:hypoxanthine salvage"/>
    <property type="evidence" value="ECO:0007669"/>
    <property type="project" value="TreeGrafter"/>
</dbReference>
<dbReference type="GO" id="GO:0004000">
    <property type="term" value="F:adenosine deaminase activity"/>
    <property type="evidence" value="ECO:0007669"/>
    <property type="project" value="TreeGrafter"/>
</dbReference>
<comment type="caution">
    <text evidence="9">The sequence shown here is derived from an EMBL/GenBank/DDBJ whole genome shotgun (WGS) entry which is preliminary data.</text>
</comment>
<keyword evidence="4" id="KW-0479">Metal-binding</keyword>
<dbReference type="Proteomes" id="UP000004162">
    <property type="component" value="Unassembled WGS sequence"/>
</dbReference>
<dbReference type="GO" id="GO:0006154">
    <property type="term" value="P:adenosine catabolic process"/>
    <property type="evidence" value="ECO:0007669"/>
    <property type="project" value="TreeGrafter"/>
</dbReference>
<dbReference type="EMBL" id="AASE01000009">
    <property type="protein sequence ID" value="EAT58959.1"/>
    <property type="molecule type" value="Genomic_DNA"/>
</dbReference>
<dbReference type="GO" id="GO:0046872">
    <property type="term" value="F:metal ion binding"/>
    <property type="evidence" value="ECO:0007669"/>
    <property type="project" value="UniProtKB-KW"/>
</dbReference>
<keyword evidence="10" id="KW-1185">Reference proteome</keyword>
<evidence type="ECO:0000256" key="4">
    <source>
        <dbReference type="ARBA" id="ARBA00022723"/>
    </source>
</evidence>
<evidence type="ECO:0000259" key="8">
    <source>
        <dbReference type="Pfam" id="PF00962"/>
    </source>
</evidence>
<evidence type="ECO:0000313" key="10">
    <source>
        <dbReference type="Proteomes" id="UP000004162"/>
    </source>
</evidence>
<evidence type="ECO:0000256" key="3">
    <source>
        <dbReference type="ARBA" id="ARBA00012784"/>
    </source>
</evidence>
<reference evidence="9 10" key="2">
    <citation type="submission" date="2006-07" db="EMBL/GenBank/DDBJ databases">
        <title>Sequencing of the draft genome and assembly of Chlorobium ferroxidans DSM 13031.</title>
        <authorList>
            <consortium name="US DOE Joint Genome Institute (JGI-PGF)"/>
            <person name="Copeland A."/>
            <person name="Lucas S."/>
            <person name="Lapidus A."/>
            <person name="Barry K."/>
            <person name="Glavina del Rio T."/>
            <person name="Dalin E."/>
            <person name="Tice H."/>
            <person name="Bruce D."/>
            <person name="Pitluck S."/>
            <person name="Richardson P."/>
        </authorList>
    </citation>
    <scope>NUCLEOTIDE SEQUENCE [LARGE SCALE GENOMIC DNA]</scope>
    <source>
        <strain evidence="9 10">DSM 13031</strain>
    </source>
</reference>
<dbReference type="SUPFAM" id="SSF51556">
    <property type="entry name" value="Metallo-dependent hydrolases"/>
    <property type="match status" value="1"/>
</dbReference>